<evidence type="ECO:0000313" key="2">
    <source>
        <dbReference type="Proteomes" id="UP000006729"/>
    </source>
</evidence>
<name>A0ACC0TEM8_POPTR</name>
<reference evidence="1 2" key="1">
    <citation type="journal article" date="2006" name="Science">
        <title>The genome of black cottonwood, Populus trichocarpa (Torr. &amp; Gray).</title>
        <authorList>
            <person name="Tuskan G.A."/>
            <person name="Difazio S."/>
            <person name="Jansson S."/>
            <person name="Bohlmann J."/>
            <person name="Grigoriev I."/>
            <person name="Hellsten U."/>
            <person name="Putnam N."/>
            <person name="Ralph S."/>
            <person name="Rombauts S."/>
            <person name="Salamov A."/>
            <person name="Schein J."/>
            <person name="Sterck L."/>
            <person name="Aerts A."/>
            <person name="Bhalerao R.R."/>
            <person name="Bhalerao R.P."/>
            <person name="Blaudez D."/>
            <person name="Boerjan W."/>
            <person name="Brun A."/>
            <person name="Brunner A."/>
            <person name="Busov V."/>
            <person name="Campbell M."/>
            <person name="Carlson J."/>
            <person name="Chalot M."/>
            <person name="Chapman J."/>
            <person name="Chen G.L."/>
            <person name="Cooper D."/>
            <person name="Coutinho P.M."/>
            <person name="Couturier J."/>
            <person name="Covert S."/>
            <person name="Cronk Q."/>
            <person name="Cunningham R."/>
            <person name="Davis J."/>
            <person name="Degroeve S."/>
            <person name="Dejardin A."/>
            <person name="Depamphilis C."/>
            <person name="Detter J."/>
            <person name="Dirks B."/>
            <person name="Dubchak I."/>
            <person name="Duplessis S."/>
            <person name="Ehlting J."/>
            <person name="Ellis B."/>
            <person name="Gendler K."/>
            <person name="Goodstein D."/>
            <person name="Gribskov M."/>
            <person name="Grimwood J."/>
            <person name="Groover A."/>
            <person name="Gunter L."/>
            <person name="Hamberger B."/>
            <person name="Heinze B."/>
            <person name="Helariutta Y."/>
            <person name="Henrissat B."/>
            <person name="Holligan D."/>
            <person name="Holt R."/>
            <person name="Huang W."/>
            <person name="Islam-Faridi N."/>
            <person name="Jones S."/>
            <person name="Jones-Rhoades M."/>
            <person name="Jorgensen R."/>
            <person name="Joshi C."/>
            <person name="Kangasjarvi J."/>
            <person name="Karlsson J."/>
            <person name="Kelleher C."/>
            <person name="Kirkpatrick R."/>
            <person name="Kirst M."/>
            <person name="Kohler A."/>
            <person name="Kalluri U."/>
            <person name="Larimer F."/>
            <person name="Leebens-Mack J."/>
            <person name="Leple J.C."/>
            <person name="Locascio P."/>
            <person name="Lou Y."/>
            <person name="Lucas S."/>
            <person name="Martin F."/>
            <person name="Montanini B."/>
            <person name="Napoli C."/>
            <person name="Nelson D.R."/>
            <person name="Nelson C."/>
            <person name="Nieminen K."/>
            <person name="Nilsson O."/>
            <person name="Pereda V."/>
            <person name="Peter G."/>
            <person name="Philippe R."/>
            <person name="Pilate G."/>
            <person name="Poliakov A."/>
            <person name="Razumovskaya J."/>
            <person name="Richardson P."/>
            <person name="Rinaldi C."/>
            <person name="Ritland K."/>
            <person name="Rouze P."/>
            <person name="Ryaboy D."/>
            <person name="Schmutz J."/>
            <person name="Schrader J."/>
            <person name="Segerman B."/>
            <person name="Shin H."/>
            <person name="Siddiqui A."/>
            <person name="Sterky F."/>
            <person name="Terry A."/>
            <person name="Tsai C.J."/>
            <person name="Uberbacher E."/>
            <person name="Unneberg P."/>
            <person name="Vahala J."/>
            <person name="Wall K."/>
            <person name="Wessler S."/>
            <person name="Yang G."/>
            <person name="Yin T."/>
            <person name="Douglas C."/>
            <person name="Marra M."/>
            <person name="Sandberg G."/>
            <person name="Van de Peer Y."/>
            <person name="Rokhsar D."/>
        </authorList>
    </citation>
    <scope>NUCLEOTIDE SEQUENCE [LARGE SCALE GENOMIC DNA]</scope>
    <source>
        <strain evidence="2">cv. Nisqually</strain>
    </source>
</reference>
<dbReference type="EMBL" id="CM009291">
    <property type="protein sequence ID" value="KAI9399769.1"/>
    <property type="molecule type" value="Genomic_DNA"/>
</dbReference>
<proteinExistence type="predicted"/>
<organism evidence="1 2">
    <name type="scientific">Populus trichocarpa</name>
    <name type="common">Western balsam poplar</name>
    <name type="synonym">Populus balsamifera subsp. trichocarpa</name>
    <dbReference type="NCBI Taxonomy" id="3694"/>
    <lineage>
        <taxon>Eukaryota</taxon>
        <taxon>Viridiplantae</taxon>
        <taxon>Streptophyta</taxon>
        <taxon>Embryophyta</taxon>
        <taxon>Tracheophyta</taxon>
        <taxon>Spermatophyta</taxon>
        <taxon>Magnoliopsida</taxon>
        <taxon>eudicotyledons</taxon>
        <taxon>Gunneridae</taxon>
        <taxon>Pentapetalae</taxon>
        <taxon>rosids</taxon>
        <taxon>fabids</taxon>
        <taxon>Malpighiales</taxon>
        <taxon>Salicaceae</taxon>
        <taxon>Saliceae</taxon>
        <taxon>Populus</taxon>
    </lineage>
</organism>
<gene>
    <name evidence="1" type="ORF">POPTR_002G145750v4</name>
</gene>
<comment type="caution">
    <text evidence="1">The sequence shown here is derived from an EMBL/GenBank/DDBJ whole genome shotgun (WGS) entry which is preliminary data.</text>
</comment>
<protein>
    <submittedName>
        <fullName evidence="1">Uncharacterized protein</fullName>
    </submittedName>
</protein>
<accession>A0ACC0TEM8</accession>
<keyword evidence="2" id="KW-1185">Reference proteome</keyword>
<evidence type="ECO:0000313" key="1">
    <source>
        <dbReference type="EMBL" id="KAI9399769.1"/>
    </source>
</evidence>
<sequence>MPAPTEDEHDSKERFLRKQFLQEWKLVKSLLDDIVSNQQLSDLSSVHKTRFIAMYGYSSPNTEMALPETAAHVNKNS</sequence>
<dbReference type="Proteomes" id="UP000006729">
    <property type="component" value="Chromosome 2"/>
</dbReference>